<keyword evidence="3 13" id="KW-0540">Nuclease</keyword>
<keyword evidence="11 13" id="KW-0234">DNA repair</keyword>
<dbReference type="PANTHER" id="PTHR30194:SF3">
    <property type="entry name" value="CROSSOVER JUNCTION ENDODEOXYRIBONUCLEASE RUVC"/>
    <property type="match status" value="1"/>
</dbReference>
<dbReference type="EMBL" id="LCKF01000027">
    <property type="protein sequence ID" value="KKT90770.1"/>
    <property type="molecule type" value="Genomic_DNA"/>
</dbReference>
<evidence type="ECO:0000256" key="2">
    <source>
        <dbReference type="ARBA" id="ARBA00022490"/>
    </source>
</evidence>
<keyword evidence="2 13" id="KW-0963">Cytoplasm</keyword>
<evidence type="ECO:0000256" key="9">
    <source>
        <dbReference type="ARBA" id="ARBA00023125"/>
    </source>
</evidence>
<evidence type="ECO:0000256" key="3">
    <source>
        <dbReference type="ARBA" id="ARBA00022722"/>
    </source>
</evidence>
<dbReference type="Pfam" id="PF02075">
    <property type="entry name" value="RuvC"/>
    <property type="match status" value="1"/>
</dbReference>
<evidence type="ECO:0000256" key="11">
    <source>
        <dbReference type="ARBA" id="ARBA00023204"/>
    </source>
</evidence>
<keyword evidence="9 13" id="KW-0238">DNA-binding</keyword>
<comment type="subunit">
    <text evidence="13">Homodimer which binds Holliday junction (HJ) DNA. The HJ becomes 2-fold symmetrical on binding to RuvC with unstacked arms; it has a different conformation from HJ DNA in complex with RuvA. In the full resolvosome a probable DNA-RuvA(4)-RuvB(12)-RuvC(2) complex forms which resolves the HJ.</text>
</comment>
<comment type="subcellular location">
    <subcellularLocation>
        <location evidence="13">Cytoplasm</location>
    </subcellularLocation>
</comment>
<comment type="caution">
    <text evidence="14">The sequence shown here is derived from an EMBL/GenBank/DDBJ whole genome shotgun (WGS) entry which is preliminary data.</text>
</comment>
<comment type="catalytic activity">
    <reaction evidence="12 13">
        <text>Endonucleolytic cleavage at a junction such as a reciprocal single-stranded crossover between two homologous DNA duplexes (Holliday junction).</text>
        <dbReference type="EC" id="3.1.21.10"/>
    </reaction>
</comment>
<feature type="active site" evidence="13">
    <location>
        <position position="7"/>
    </location>
</feature>
<dbReference type="Gene3D" id="3.30.420.10">
    <property type="entry name" value="Ribonuclease H-like superfamily/Ribonuclease H"/>
    <property type="match status" value="1"/>
</dbReference>
<dbReference type="PANTHER" id="PTHR30194">
    <property type="entry name" value="CROSSOVER JUNCTION ENDODEOXYRIBONUCLEASE RUVC"/>
    <property type="match status" value="1"/>
</dbReference>
<dbReference type="GO" id="GO:0006281">
    <property type="term" value="P:DNA repair"/>
    <property type="evidence" value="ECO:0007669"/>
    <property type="project" value="UniProtKB-UniRule"/>
</dbReference>
<evidence type="ECO:0000256" key="5">
    <source>
        <dbReference type="ARBA" id="ARBA00022759"/>
    </source>
</evidence>
<dbReference type="InterPro" id="IPR036397">
    <property type="entry name" value="RNaseH_sf"/>
</dbReference>
<comment type="function">
    <text evidence="13">The RuvA-RuvB-RuvC complex processes Holliday junction (HJ) DNA during genetic recombination and DNA repair. Endonuclease that resolves HJ intermediates. Cleaves cruciform DNA by making single-stranded nicks across the HJ at symmetrical positions within the homologous arms, yielding a 5'-phosphate and a 3'-hydroxyl group; requires a central core of homology in the junction. The consensus cleavage sequence is 5'-(A/T)TT(C/G)-3'. Cleavage occurs on the 3'-side of the TT dinucleotide at the point of strand exchange. HJ branch migration catalyzed by RuvA-RuvB allows RuvC to scan DNA until it finds its consensus sequence, where it cleaves and resolves the cruciform DNA.</text>
</comment>
<proteinExistence type="inferred from homology"/>
<comment type="cofactor">
    <cofactor evidence="13">
        <name>Mg(2+)</name>
        <dbReference type="ChEBI" id="CHEBI:18420"/>
    </cofactor>
    <text evidence="13">Binds 2 Mg(2+) ion per subunit.</text>
</comment>
<keyword evidence="6 13" id="KW-0227">DNA damage</keyword>
<dbReference type="PATRIC" id="fig|1618662.3.peg.528"/>
<dbReference type="FunFam" id="3.30.420.10:FF:000002">
    <property type="entry name" value="Crossover junction endodeoxyribonuclease RuvC"/>
    <property type="match status" value="1"/>
</dbReference>
<comment type="similarity">
    <text evidence="1 13">Belongs to the RuvC family.</text>
</comment>
<organism evidence="14 15">
    <name type="scientific">Candidatus Jorgensenbacteria bacterium GW2011_GWA2_45_13</name>
    <dbReference type="NCBI Taxonomy" id="1618662"/>
    <lineage>
        <taxon>Bacteria</taxon>
        <taxon>Candidatus Joergenseniibacteriota</taxon>
    </lineage>
</organism>
<evidence type="ECO:0000256" key="12">
    <source>
        <dbReference type="ARBA" id="ARBA00029354"/>
    </source>
</evidence>
<dbReference type="HAMAP" id="MF_00034">
    <property type="entry name" value="RuvC"/>
    <property type="match status" value="1"/>
</dbReference>
<feature type="binding site" evidence="13">
    <location>
        <position position="7"/>
    </location>
    <ligand>
        <name>Mg(2+)</name>
        <dbReference type="ChEBI" id="CHEBI:18420"/>
        <label>1</label>
    </ligand>
</feature>
<dbReference type="GO" id="GO:0003677">
    <property type="term" value="F:DNA binding"/>
    <property type="evidence" value="ECO:0007669"/>
    <property type="project" value="UniProtKB-KW"/>
</dbReference>
<dbReference type="CDD" id="cd16962">
    <property type="entry name" value="RuvC"/>
    <property type="match status" value="1"/>
</dbReference>
<feature type="active site" evidence="13">
    <location>
        <position position="67"/>
    </location>
</feature>
<feature type="active site" evidence="13">
    <location>
        <position position="140"/>
    </location>
</feature>
<evidence type="ECO:0000256" key="13">
    <source>
        <dbReference type="HAMAP-Rule" id="MF_00034"/>
    </source>
</evidence>
<reference evidence="14 15" key="1">
    <citation type="journal article" date="2015" name="Nature">
        <title>rRNA introns, odd ribosomes, and small enigmatic genomes across a large radiation of phyla.</title>
        <authorList>
            <person name="Brown C.T."/>
            <person name="Hug L.A."/>
            <person name="Thomas B.C."/>
            <person name="Sharon I."/>
            <person name="Castelle C.J."/>
            <person name="Singh A."/>
            <person name="Wilkins M.J."/>
            <person name="Williams K.H."/>
            <person name="Banfield J.F."/>
        </authorList>
    </citation>
    <scope>NUCLEOTIDE SEQUENCE [LARGE SCALE GENOMIC DNA]</scope>
</reference>
<keyword evidence="7 13" id="KW-0378">Hydrolase</keyword>
<dbReference type="AlphaFoldDB" id="A0A0G1L4T7"/>
<evidence type="ECO:0000256" key="8">
    <source>
        <dbReference type="ARBA" id="ARBA00022842"/>
    </source>
</evidence>
<dbReference type="Proteomes" id="UP000033966">
    <property type="component" value="Unassembled WGS sequence"/>
</dbReference>
<dbReference type="GO" id="GO:0000287">
    <property type="term" value="F:magnesium ion binding"/>
    <property type="evidence" value="ECO:0007669"/>
    <property type="project" value="UniProtKB-UniRule"/>
</dbReference>
<evidence type="ECO:0000256" key="1">
    <source>
        <dbReference type="ARBA" id="ARBA00009518"/>
    </source>
</evidence>
<protein>
    <recommendedName>
        <fullName evidence="13">Crossover junction endodeoxyribonuclease RuvC</fullName>
        <ecNumber evidence="13">3.1.21.10</ecNumber>
    </recommendedName>
    <alternativeName>
        <fullName evidence="13">Holliday junction nuclease RuvC</fullName>
    </alternativeName>
    <alternativeName>
        <fullName evidence="13">Holliday junction resolvase RuvC</fullName>
    </alternativeName>
</protein>
<evidence type="ECO:0000313" key="14">
    <source>
        <dbReference type="EMBL" id="KKT90770.1"/>
    </source>
</evidence>
<evidence type="ECO:0000256" key="7">
    <source>
        <dbReference type="ARBA" id="ARBA00022801"/>
    </source>
</evidence>
<dbReference type="InterPro" id="IPR012337">
    <property type="entry name" value="RNaseH-like_sf"/>
</dbReference>
<dbReference type="SUPFAM" id="SSF53098">
    <property type="entry name" value="Ribonuclease H-like"/>
    <property type="match status" value="1"/>
</dbReference>
<dbReference type="EC" id="3.1.21.10" evidence="13"/>
<gene>
    <name evidence="13" type="primary">ruvC</name>
    <name evidence="14" type="ORF">UW92_C0027G0004</name>
</gene>
<sequence>MIILGIDPGTVRIGIGVLEKRGGELLYKKSGLLEVGGGTDDATKLLRMERSLKKLIKEVKPERAGVEMLFFSKNKKTALAVGQARGVIIKTLVECGVPFVEISPIDTKIAVTGSGSSGKVAVAKMVSMILKSSFVGVVDDATDALAIAIAVSQKTLAERAEDGNRL</sequence>
<dbReference type="GO" id="GO:0048476">
    <property type="term" value="C:Holliday junction resolvase complex"/>
    <property type="evidence" value="ECO:0007669"/>
    <property type="project" value="UniProtKB-UniRule"/>
</dbReference>
<accession>A0A0G1L4T7</accession>
<dbReference type="InterPro" id="IPR002176">
    <property type="entry name" value="X-over_junc_endoDNase_RuvC"/>
</dbReference>
<evidence type="ECO:0000313" key="15">
    <source>
        <dbReference type="Proteomes" id="UP000033966"/>
    </source>
</evidence>
<dbReference type="GO" id="GO:0005737">
    <property type="term" value="C:cytoplasm"/>
    <property type="evidence" value="ECO:0007669"/>
    <property type="project" value="UniProtKB-SubCell"/>
</dbReference>
<keyword evidence="10 13" id="KW-0233">DNA recombination</keyword>
<dbReference type="GO" id="GO:0006310">
    <property type="term" value="P:DNA recombination"/>
    <property type="evidence" value="ECO:0007669"/>
    <property type="project" value="UniProtKB-UniRule"/>
</dbReference>
<feature type="binding site" evidence="13">
    <location>
        <position position="67"/>
    </location>
    <ligand>
        <name>Mg(2+)</name>
        <dbReference type="ChEBI" id="CHEBI:18420"/>
        <label>2</label>
    </ligand>
</feature>
<dbReference type="GO" id="GO:0008821">
    <property type="term" value="F:crossover junction DNA endonuclease activity"/>
    <property type="evidence" value="ECO:0007669"/>
    <property type="project" value="UniProtKB-UniRule"/>
</dbReference>
<evidence type="ECO:0000256" key="10">
    <source>
        <dbReference type="ARBA" id="ARBA00023172"/>
    </source>
</evidence>
<keyword evidence="4 13" id="KW-0479">Metal-binding</keyword>
<evidence type="ECO:0000256" key="4">
    <source>
        <dbReference type="ARBA" id="ARBA00022723"/>
    </source>
</evidence>
<name>A0A0G1L4T7_9BACT</name>
<feature type="binding site" evidence="13">
    <location>
        <position position="140"/>
    </location>
    <ligand>
        <name>Mg(2+)</name>
        <dbReference type="ChEBI" id="CHEBI:18420"/>
        <label>1</label>
    </ligand>
</feature>
<dbReference type="PRINTS" id="PR00696">
    <property type="entry name" value="RSOLVASERUVC"/>
</dbReference>
<evidence type="ECO:0000256" key="6">
    <source>
        <dbReference type="ARBA" id="ARBA00022763"/>
    </source>
</evidence>
<keyword evidence="5 13" id="KW-0255">Endonuclease</keyword>
<keyword evidence="8 13" id="KW-0460">Magnesium</keyword>